<evidence type="ECO:0000313" key="2">
    <source>
        <dbReference type="EMBL" id="KKW31373.1"/>
    </source>
</evidence>
<dbReference type="Pfam" id="PF00224">
    <property type="entry name" value="PK"/>
    <property type="match status" value="1"/>
</dbReference>
<dbReference type="Gene3D" id="3.20.20.60">
    <property type="entry name" value="Phosphoenolpyruvate-binding domains"/>
    <property type="match status" value="1"/>
</dbReference>
<dbReference type="AlphaFoldDB" id="A0A0G1XJH6"/>
<keyword evidence="2" id="KW-0418">Kinase</keyword>
<comment type="caution">
    <text evidence="2">The sequence shown here is derived from an EMBL/GenBank/DDBJ whole genome shotgun (WGS) entry which is preliminary data.</text>
</comment>
<sequence>MIDFTKPQIWFTYGPGTSDDAMIEHLLRAGANGVRTCFSYGTPDVHADRARQVRRIAHAIGVDVAVIGDLQGEKCRLGTIR</sequence>
<name>A0A0G1XJH6_9BACT</name>
<proteinExistence type="predicted"/>
<dbReference type="GO" id="GO:0030955">
    <property type="term" value="F:potassium ion binding"/>
    <property type="evidence" value="ECO:0007669"/>
    <property type="project" value="InterPro"/>
</dbReference>
<dbReference type="InterPro" id="IPR015793">
    <property type="entry name" value="Pyrv_Knase_brl"/>
</dbReference>
<organism evidence="2 3">
    <name type="scientific">Candidatus Uhrbacteria bacterium GW2011_GWA2_52_8d</name>
    <dbReference type="NCBI Taxonomy" id="1618979"/>
    <lineage>
        <taxon>Bacteria</taxon>
        <taxon>Candidatus Uhriibacteriota</taxon>
    </lineage>
</organism>
<dbReference type="EMBL" id="LCRH01000059">
    <property type="protein sequence ID" value="KKW31373.1"/>
    <property type="molecule type" value="Genomic_DNA"/>
</dbReference>
<dbReference type="InterPro" id="IPR040442">
    <property type="entry name" value="Pyrv_kinase-like_dom_sf"/>
</dbReference>
<dbReference type="InterPro" id="IPR015813">
    <property type="entry name" value="Pyrv/PenolPyrv_kinase-like_dom"/>
</dbReference>
<reference evidence="2 3" key="1">
    <citation type="journal article" date="2015" name="Nature">
        <title>rRNA introns, odd ribosomes, and small enigmatic genomes across a large radiation of phyla.</title>
        <authorList>
            <person name="Brown C.T."/>
            <person name="Hug L.A."/>
            <person name="Thomas B.C."/>
            <person name="Sharon I."/>
            <person name="Castelle C.J."/>
            <person name="Singh A."/>
            <person name="Wilkins M.J."/>
            <person name="Williams K.H."/>
            <person name="Banfield J.F."/>
        </authorList>
    </citation>
    <scope>NUCLEOTIDE SEQUENCE [LARGE SCALE GENOMIC DNA]</scope>
</reference>
<dbReference type="GO" id="GO:0016301">
    <property type="term" value="F:kinase activity"/>
    <property type="evidence" value="ECO:0007669"/>
    <property type="project" value="UniProtKB-KW"/>
</dbReference>
<evidence type="ECO:0000259" key="1">
    <source>
        <dbReference type="Pfam" id="PF00224"/>
    </source>
</evidence>
<dbReference type="SUPFAM" id="SSF51621">
    <property type="entry name" value="Phosphoenolpyruvate/pyruvate domain"/>
    <property type="match status" value="1"/>
</dbReference>
<evidence type="ECO:0000313" key="3">
    <source>
        <dbReference type="Proteomes" id="UP000034054"/>
    </source>
</evidence>
<protein>
    <submittedName>
        <fullName evidence="2">Pyruvate kinase</fullName>
    </submittedName>
</protein>
<keyword evidence="2" id="KW-0670">Pyruvate</keyword>
<dbReference type="GO" id="GO:0004743">
    <property type="term" value="F:pyruvate kinase activity"/>
    <property type="evidence" value="ECO:0007669"/>
    <property type="project" value="InterPro"/>
</dbReference>
<dbReference type="GO" id="GO:0000287">
    <property type="term" value="F:magnesium ion binding"/>
    <property type="evidence" value="ECO:0007669"/>
    <property type="project" value="InterPro"/>
</dbReference>
<gene>
    <name evidence="2" type="ORF">UY76_C0059G0006</name>
</gene>
<dbReference type="Proteomes" id="UP000034054">
    <property type="component" value="Unassembled WGS sequence"/>
</dbReference>
<keyword evidence="2" id="KW-0808">Transferase</keyword>
<feature type="domain" description="Pyruvate kinase barrel" evidence="1">
    <location>
        <begin position="6"/>
        <end position="80"/>
    </location>
</feature>
<accession>A0A0G1XJH6</accession>